<keyword evidence="1" id="KW-0560">Oxidoreductase</keyword>
<dbReference type="KEGG" id="tro:trd_1450"/>
<dbReference type="Proteomes" id="UP000000447">
    <property type="component" value="Chromosome"/>
</dbReference>
<dbReference type="PANTHER" id="PTHR13847">
    <property type="entry name" value="SARCOSINE DEHYDROGENASE-RELATED"/>
    <property type="match status" value="1"/>
</dbReference>
<dbReference type="GO" id="GO:0016491">
    <property type="term" value="F:oxidoreductase activity"/>
    <property type="evidence" value="ECO:0007669"/>
    <property type="project" value="UniProtKB-KW"/>
</dbReference>
<keyword evidence="4" id="KW-1185">Reference proteome</keyword>
<gene>
    <name evidence="3" type="ordered locus">trd_1450</name>
</gene>
<evidence type="ECO:0000313" key="4">
    <source>
        <dbReference type="Proteomes" id="UP000000447"/>
    </source>
</evidence>
<dbReference type="RefSeq" id="WP_015922398.1">
    <property type="nucleotide sequence ID" value="NC_011959.1"/>
</dbReference>
<dbReference type="GO" id="GO:0005737">
    <property type="term" value="C:cytoplasm"/>
    <property type="evidence" value="ECO:0007669"/>
    <property type="project" value="TreeGrafter"/>
</dbReference>
<evidence type="ECO:0000259" key="2">
    <source>
        <dbReference type="Pfam" id="PF01266"/>
    </source>
</evidence>
<dbReference type="AlphaFoldDB" id="B9L2P7"/>
<name>B9L2P7_THERP</name>
<proteinExistence type="predicted"/>
<dbReference type="STRING" id="309801.trd_1450"/>
<dbReference type="SUPFAM" id="SSF51905">
    <property type="entry name" value="FAD/NAD(P)-binding domain"/>
    <property type="match status" value="1"/>
</dbReference>
<sequence length="471" mass="50403">MLLTVPEAHTERCSQHPSLSTGYAGRVRSFPLVSCAAVLQLIRVPRGGTNSHLVQAAERAHLTGAERTGWMTTTGEEGMAATAEVVIVGAGIVGASVAYWLTEFGMRDVLVVERRVPASGATGKSGALVRLHYPNPHETQLALESLRFFQEWESRVGTSSPFVRTGFLQVVAPDDEAKLRQNVALHQALGAPVTLLDRAAVAELEPWRELGELTVAAYEPESGYADPIAATLGLLARAEQRGATFWPGTTVTEVLLAGDRVAGVETTRGPIAAPVVVLAPGPWANRLLAPLGLDYQLLPRRVQVVVFRWPLEPAPAHCCGIDTAVGLWYRPEGKTATLVGLEAGVQPADPDHYPETADPSFVAPARAAIARRYPALAEGIVRGGWAGIVMQSPDGRPLFGPIPEYSGLFAFLGDSGTSFKTAPAIGRALAEWIVSGRSSRDLTPFRVARLAEGRPWIDPTDYARPGRTVSR</sequence>
<dbReference type="HOGENOM" id="CLU_007884_4_1_0"/>
<dbReference type="Gene3D" id="3.50.50.60">
    <property type="entry name" value="FAD/NAD(P)-binding domain"/>
    <property type="match status" value="1"/>
</dbReference>
<dbReference type="eggNOG" id="COG0665">
    <property type="taxonomic scope" value="Bacteria"/>
</dbReference>
<evidence type="ECO:0000313" key="3">
    <source>
        <dbReference type="EMBL" id="ACM05262.1"/>
    </source>
</evidence>
<protein>
    <submittedName>
        <fullName evidence="3">Putative FAD dependent oxidoreductase</fullName>
    </submittedName>
</protein>
<dbReference type="PANTHER" id="PTHR13847:SF287">
    <property type="entry name" value="FAD-DEPENDENT OXIDOREDUCTASE DOMAIN-CONTAINING PROTEIN 1"/>
    <property type="match status" value="1"/>
</dbReference>
<dbReference type="Gene3D" id="3.30.9.10">
    <property type="entry name" value="D-Amino Acid Oxidase, subunit A, domain 2"/>
    <property type="match status" value="1"/>
</dbReference>
<evidence type="ECO:0000256" key="1">
    <source>
        <dbReference type="ARBA" id="ARBA00023002"/>
    </source>
</evidence>
<feature type="domain" description="FAD dependent oxidoreductase" evidence="2">
    <location>
        <begin position="85"/>
        <end position="432"/>
    </location>
</feature>
<dbReference type="InterPro" id="IPR036188">
    <property type="entry name" value="FAD/NAD-bd_sf"/>
</dbReference>
<dbReference type="InterPro" id="IPR006076">
    <property type="entry name" value="FAD-dep_OxRdtase"/>
</dbReference>
<organism evidence="3 4">
    <name type="scientific">Thermomicrobium roseum (strain ATCC 27502 / DSM 5159 / P-2)</name>
    <dbReference type="NCBI Taxonomy" id="309801"/>
    <lineage>
        <taxon>Bacteria</taxon>
        <taxon>Pseudomonadati</taxon>
        <taxon>Thermomicrobiota</taxon>
        <taxon>Thermomicrobia</taxon>
        <taxon>Thermomicrobiales</taxon>
        <taxon>Thermomicrobiaceae</taxon>
        <taxon>Thermomicrobium</taxon>
    </lineage>
</organism>
<dbReference type="EMBL" id="CP001275">
    <property type="protein sequence ID" value="ACM05262.1"/>
    <property type="molecule type" value="Genomic_DNA"/>
</dbReference>
<dbReference type="Pfam" id="PF01266">
    <property type="entry name" value="DAO"/>
    <property type="match status" value="1"/>
</dbReference>
<reference evidence="3 4" key="1">
    <citation type="journal article" date="2009" name="PLoS ONE">
        <title>Complete genome sequence of the aerobic CO-oxidizing thermophile Thermomicrobium roseum.</title>
        <authorList>
            <person name="Wu D."/>
            <person name="Raymond J."/>
            <person name="Wu M."/>
            <person name="Chatterji S."/>
            <person name="Ren Q."/>
            <person name="Graham J.E."/>
            <person name="Bryant D.A."/>
            <person name="Robb F."/>
            <person name="Colman A."/>
            <person name="Tallon L.J."/>
            <person name="Badger J.H."/>
            <person name="Madupu R."/>
            <person name="Ward N.L."/>
            <person name="Eisen J.A."/>
        </authorList>
    </citation>
    <scope>NUCLEOTIDE SEQUENCE [LARGE SCALE GENOMIC DNA]</scope>
    <source>
        <strain evidence="4">ATCC 27502 / DSM 5159 / P-2</strain>
    </source>
</reference>
<accession>B9L2P7</accession>